<name>G1JX87_9CAUD</name>
<keyword evidence="2" id="KW-1185">Reference proteome</keyword>
<proteinExistence type="predicted"/>
<accession>G1JX87</accession>
<organism evidence="1 2">
    <name type="scientific">Mycobacterium phage BigNuz</name>
    <dbReference type="NCBI Taxonomy" id="1074309"/>
    <lineage>
        <taxon>Viruses</taxon>
        <taxon>Duplodnaviria</taxon>
        <taxon>Heunggongvirae</taxon>
        <taxon>Uroviricota</taxon>
        <taxon>Caudoviricetes</taxon>
        <taxon>Pclasvirinae</taxon>
        <taxon>Bignuzvirus</taxon>
        <taxon>Bignuzvirus bignuz</taxon>
    </lineage>
</organism>
<dbReference type="RefSeq" id="YP_009012321.1">
    <property type="nucleotide sequence ID" value="NC_023692.1"/>
</dbReference>
<sequence>MPAPPLTPDHTNREDPKMGYKVKPENYVTCMCGKVCKGRAAFSHHARKCELEVAFTADYVAAAESHQRPLSRREWLAKRNAEQGGAAR</sequence>
<dbReference type="GeneID" id="18559699"/>
<dbReference type="OrthoDB" id="36972at10239"/>
<evidence type="ECO:0000313" key="2">
    <source>
        <dbReference type="Proteomes" id="UP000000697"/>
    </source>
</evidence>
<gene>
    <name evidence="1" type="primary">72</name>
    <name evidence="1" type="ORF">PBI_BIGNUZ_72</name>
</gene>
<dbReference type="KEGG" id="vg:18559699"/>
<reference evidence="1 2" key="1">
    <citation type="journal article" date="2012" name="J. Virol.">
        <title>Complete Genome Sequences of 138 Mycobacteriophages.</title>
        <authorList>
            <consortium name="the Science Education Alliance Phage Hunters Advancing Genomics and Evolutionary Science Program"/>
            <consortium name="the KwaZulu-Natal Research Institute for Tuberculosis and HIV Mycobacterial Genetics Course Students"/>
            <consortium name="the Phage Hunters Integrating Research and Education Program"/>
            <person name="Hatfull G.F."/>
        </authorList>
    </citation>
    <scope>NUCLEOTIDE SEQUENCE [LARGE SCALE GENOMIC DNA]</scope>
</reference>
<dbReference type="Proteomes" id="UP000000697">
    <property type="component" value="Segment"/>
</dbReference>
<evidence type="ECO:0000313" key="1">
    <source>
        <dbReference type="EMBL" id="AEL98234.1"/>
    </source>
</evidence>
<dbReference type="EMBL" id="JN412591">
    <property type="protein sequence ID" value="AEL98234.1"/>
    <property type="molecule type" value="Genomic_DNA"/>
</dbReference>
<protein>
    <submittedName>
        <fullName evidence="1">Uncharacterized protein</fullName>
    </submittedName>
</protein>